<dbReference type="EMBL" id="BARS01016637">
    <property type="protein sequence ID" value="GAF89092.1"/>
    <property type="molecule type" value="Genomic_DNA"/>
</dbReference>
<gene>
    <name evidence="1" type="ORF">S01H1_27341</name>
</gene>
<comment type="caution">
    <text evidence="1">The sequence shown here is derived from an EMBL/GenBank/DDBJ whole genome shotgun (WGS) entry which is preliminary data.</text>
</comment>
<proteinExistence type="predicted"/>
<protein>
    <submittedName>
        <fullName evidence="1">Uncharacterized protein</fullName>
    </submittedName>
</protein>
<feature type="non-terminal residue" evidence="1">
    <location>
        <position position="1"/>
    </location>
</feature>
<organism evidence="1">
    <name type="scientific">marine sediment metagenome</name>
    <dbReference type="NCBI Taxonomy" id="412755"/>
    <lineage>
        <taxon>unclassified sequences</taxon>
        <taxon>metagenomes</taxon>
        <taxon>ecological metagenomes</taxon>
    </lineage>
</organism>
<reference evidence="1" key="1">
    <citation type="journal article" date="2014" name="Front. Microbiol.">
        <title>High frequency of phylogenetically diverse reductive dehalogenase-homologous genes in deep subseafloor sedimentary metagenomes.</title>
        <authorList>
            <person name="Kawai M."/>
            <person name="Futagami T."/>
            <person name="Toyoda A."/>
            <person name="Takaki Y."/>
            <person name="Nishi S."/>
            <person name="Hori S."/>
            <person name="Arai W."/>
            <person name="Tsubouchi T."/>
            <person name="Morono Y."/>
            <person name="Uchiyama I."/>
            <person name="Ito T."/>
            <person name="Fujiyama A."/>
            <person name="Inagaki F."/>
            <person name="Takami H."/>
        </authorList>
    </citation>
    <scope>NUCLEOTIDE SEQUENCE</scope>
    <source>
        <strain evidence="1">Expedition CK06-06</strain>
    </source>
</reference>
<evidence type="ECO:0000313" key="1">
    <source>
        <dbReference type="EMBL" id="GAF89092.1"/>
    </source>
</evidence>
<accession>X0TLT0</accession>
<sequence length="71" mass="7880">IILSQSQLTQITLYITDGKGRLIPQLNDTQAVDGNLSFTASLRWELLDEELVQGSRAVQIPPDKLMGIRLS</sequence>
<dbReference type="AlphaFoldDB" id="X0TLT0"/>
<name>X0TLT0_9ZZZZ</name>